<accession>A0ABY5RB11</accession>
<dbReference type="Proteomes" id="UP001058330">
    <property type="component" value="Chromosome"/>
</dbReference>
<gene>
    <name evidence="1" type="ORF">KU306_11325</name>
</gene>
<sequence length="224" mass="24789">MPSRFSSTGESYARRRFLSGLGAVVIGGFAGCSGRVPGAGPKQLDTESVVQEKDDPSILWRYPPRDGDVDGIGYAEVEFERVVRREHRSPAMQLEFNSTIGGIASQSPYEGYHLDWFRFRIWPPESYEEGTSYEVRVQPPGQWDDFSVYYELQPTVRQTIVELRDADTQGTILVPAVFDPGGGRLPESLHCSFTVQASRPGTFGNTVRVADEGTLPLDHVNATG</sequence>
<proteinExistence type="predicted"/>
<evidence type="ECO:0000313" key="1">
    <source>
        <dbReference type="EMBL" id="UVE49507.1"/>
    </source>
</evidence>
<keyword evidence="2" id="KW-1185">Reference proteome</keyword>
<reference evidence="1" key="1">
    <citation type="submission" date="2021-07" db="EMBL/GenBank/DDBJ databases">
        <title>Studies on halocins as antimicrobial molecules from haloarchaea.</title>
        <authorList>
            <person name="Kumar S."/>
            <person name="Khare S.K."/>
        </authorList>
    </citation>
    <scope>NUCLEOTIDE SEQUENCE</scope>
    <source>
        <strain evidence="1">NCIM 5678</strain>
    </source>
</reference>
<organism evidence="1 2">
    <name type="scientific">Haloferax larsenii</name>
    <dbReference type="NCBI Taxonomy" id="302484"/>
    <lineage>
        <taxon>Archaea</taxon>
        <taxon>Methanobacteriati</taxon>
        <taxon>Methanobacteriota</taxon>
        <taxon>Stenosarchaea group</taxon>
        <taxon>Halobacteria</taxon>
        <taxon>Halobacteriales</taxon>
        <taxon>Haloferacaceae</taxon>
        <taxon>Haloferax</taxon>
    </lineage>
</organism>
<dbReference type="PROSITE" id="PS51257">
    <property type="entry name" value="PROKAR_LIPOPROTEIN"/>
    <property type="match status" value="1"/>
</dbReference>
<dbReference type="EMBL" id="CP078063">
    <property type="protein sequence ID" value="UVE49507.1"/>
    <property type="molecule type" value="Genomic_DNA"/>
</dbReference>
<evidence type="ECO:0008006" key="3">
    <source>
        <dbReference type="Google" id="ProtNLM"/>
    </source>
</evidence>
<evidence type="ECO:0000313" key="2">
    <source>
        <dbReference type="Proteomes" id="UP001058330"/>
    </source>
</evidence>
<name>A0ABY5RB11_HALLR</name>
<protein>
    <recommendedName>
        <fullName evidence="3">Tat (Twin-arginine translocation) pathway signal sequence</fullName>
    </recommendedName>
</protein>